<dbReference type="InterPro" id="IPR036420">
    <property type="entry name" value="BRCT_dom_sf"/>
</dbReference>
<evidence type="ECO:0000313" key="2">
    <source>
        <dbReference type="EMBL" id="CAL0323405.1"/>
    </source>
</evidence>
<dbReference type="Proteomes" id="UP001497480">
    <property type="component" value="Unassembled WGS sequence"/>
</dbReference>
<comment type="caution">
    <text evidence="2">The sequence shown here is derived from an EMBL/GenBank/DDBJ whole genome shotgun (WGS) entry which is preliminary data.</text>
</comment>
<dbReference type="InterPro" id="IPR001357">
    <property type="entry name" value="BRCT_dom"/>
</dbReference>
<dbReference type="PANTHER" id="PTHR11370:SF5">
    <property type="entry name" value="DNA REPAIR PROTEIN XRCC1"/>
    <property type="match status" value="1"/>
</dbReference>
<dbReference type="PANTHER" id="PTHR11370">
    <property type="entry name" value="DNA-REPAIR PROTEIN XRCC1"/>
    <property type="match status" value="1"/>
</dbReference>
<dbReference type="Pfam" id="PF12738">
    <property type="entry name" value="PTCB-BRCT"/>
    <property type="match status" value="1"/>
</dbReference>
<dbReference type="EMBL" id="CAXHTB010000017">
    <property type="protein sequence ID" value="CAL0323405.1"/>
    <property type="molecule type" value="Genomic_DNA"/>
</dbReference>
<accession>A0AAV1XNU3</accession>
<dbReference type="SUPFAM" id="SSF52113">
    <property type="entry name" value="BRCT domain"/>
    <property type="match status" value="1"/>
</dbReference>
<dbReference type="Gene3D" id="3.40.50.10190">
    <property type="entry name" value="BRCT domain"/>
    <property type="match status" value="1"/>
</dbReference>
<reference evidence="2 3" key="1">
    <citation type="submission" date="2024-03" db="EMBL/GenBank/DDBJ databases">
        <authorList>
            <person name="Martinez-Hernandez J."/>
        </authorList>
    </citation>
    <scope>NUCLEOTIDE SEQUENCE [LARGE SCALE GENOMIC DNA]</scope>
</reference>
<evidence type="ECO:0000259" key="1">
    <source>
        <dbReference type="Pfam" id="PF12738"/>
    </source>
</evidence>
<organism evidence="2 3">
    <name type="scientific">Lupinus luteus</name>
    <name type="common">European yellow lupine</name>
    <dbReference type="NCBI Taxonomy" id="3873"/>
    <lineage>
        <taxon>Eukaryota</taxon>
        <taxon>Viridiplantae</taxon>
        <taxon>Streptophyta</taxon>
        <taxon>Embryophyta</taxon>
        <taxon>Tracheophyta</taxon>
        <taxon>Spermatophyta</taxon>
        <taxon>Magnoliopsida</taxon>
        <taxon>eudicotyledons</taxon>
        <taxon>Gunneridae</taxon>
        <taxon>Pentapetalae</taxon>
        <taxon>rosids</taxon>
        <taxon>fabids</taxon>
        <taxon>Fabales</taxon>
        <taxon>Fabaceae</taxon>
        <taxon>Papilionoideae</taxon>
        <taxon>50 kb inversion clade</taxon>
        <taxon>genistoids sensu lato</taxon>
        <taxon>core genistoids</taxon>
        <taxon>Genisteae</taxon>
        <taxon>Lupinus</taxon>
    </lineage>
</organism>
<feature type="domain" description="BRCT" evidence="1">
    <location>
        <begin position="158"/>
        <end position="197"/>
    </location>
</feature>
<protein>
    <recommendedName>
        <fullName evidence="1">BRCT domain-containing protein</fullName>
    </recommendedName>
</protein>
<keyword evidence="3" id="KW-1185">Reference proteome</keyword>
<evidence type="ECO:0000313" key="3">
    <source>
        <dbReference type="Proteomes" id="UP001497480"/>
    </source>
</evidence>
<dbReference type="AlphaFoldDB" id="A0AAV1XNU3"/>
<sequence>MVNKGKQQRRLKKVKKKVVIEWNKFYIDLGDVPSLQIVVEESLALNNSEHVPLVQSVSDRVCLDGLRCLVWKLSLNGVATLSNLARRGVLGDCSLIGCALCGSSTKIVGVSLRKFFAGIVQRKNDVQLDASKKASKGSYQNTHLRLSFNKLLGGAVFVMSGFVNPERGMLRSQALEMGAKYQSEWNSGCTLLICSIPKNSINRFKHQNSGRLFEEILRGNSTKKE</sequence>
<proteinExistence type="predicted"/>
<gene>
    <name evidence="2" type="ORF">LLUT_LOCUS24465</name>
</gene>
<name>A0AAV1XNU3_LUPLU</name>